<dbReference type="AlphaFoldDB" id="A0A078KSC8"/>
<evidence type="ECO:0000313" key="5">
    <source>
        <dbReference type="Proteomes" id="UP000044071"/>
    </source>
</evidence>
<dbReference type="InterPro" id="IPR019734">
    <property type="entry name" value="TPR_rpt"/>
</dbReference>
<sequence length="111" mass="12461">MKRRLNEAPKTNKRVQKTFITAKNSNDDRALTMQSVEELNSGNLEAAINKLNTAILINPHNGHAYSIRGEVKLKQGNLNSSLVDLNKAIDLIPNNSFAYKIRCKVKYHLGD</sequence>
<keyword evidence="5" id="KW-1185">Reference proteome</keyword>
<dbReference type="PANTHER" id="PTHR44858:SF1">
    <property type="entry name" value="UDP-N-ACETYLGLUCOSAMINE--PEPTIDE N-ACETYLGLUCOSAMINYLTRANSFERASE SPINDLY-RELATED"/>
    <property type="match status" value="1"/>
</dbReference>
<dbReference type="EMBL" id="CCSB01000001">
    <property type="protein sequence ID" value="CDZ75872.1"/>
    <property type="molecule type" value="Genomic_DNA"/>
</dbReference>
<dbReference type="SUPFAM" id="SSF48452">
    <property type="entry name" value="TPR-like"/>
    <property type="match status" value="1"/>
</dbReference>
<dbReference type="PANTHER" id="PTHR44858">
    <property type="entry name" value="TETRATRICOPEPTIDE REPEAT PROTEIN 6"/>
    <property type="match status" value="1"/>
</dbReference>
<reference evidence="4 5" key="1">
    <citation type="submission" date="2014-06" db="EMBL/GenBank/DDBJ databases">
        <authorList>
            <person name="Urmite Genomes Urmite Genomes"/>
        </authorList>
    </citation>
    <scope>NUCLEOTIDE SEQUENCE [LARGE SCALE GENOMIC DNA]</scope>
</reference>
<dbReference type="InterPro" id="IPR050498">
    <property type="entry name" value="Ycf3"/>
</dbReference>
<evidence type="ECO:0000256" key="2">
    <source>
        <dbReference type="ARBA" id="ARBA00022803"/>
    </source>
</evidence>
<dbReference type="PROSITE" id="PS50005">
    <property type="entry name" value="TPR"/>
    <property type="match status" value="1"/>
</dbReference>
<evidence type="ECO:0000256" key="3">
    <source>
        <dbReference type="PROSITE-ProRule" id="PRU00339"/>
    </source>
</evidence>
<dbReference type="Proteomes" id="UP000044071">
    <property type="component" value="Unassembled WGS sequence"/>
</dbReference>
<dbReference type="GO" id="GO:0009279">
    <property type="term" value="C:cell outer membrane"/>
    <property type="evidence" value="ECO:0007669"/>
    <property type="project" value="TreeGrafter"/>
</dbReference>
<accession>A0A078KSC8</accession>
<keyword evidence="2 3" id="KW-0802">TPR repeat</keyword>
<keyword evidence="1" id="KW-0677">Repeat</keyword>
<dbReference type="InterPro" id="IPR011990">
    <property type="entry name" value="TPR-like_helical_dom_sf"/>
</dbReference>
<name>A0A078KSC8_9GAMM</name>
<dbReference type="eggNOG" id="COG0457">
    <property type="taxonomic scope" value="Bacteria"/>
</dbReference>
<organism evidence="4 5">
    <name type="scientific">Legionella massiliensis</name>
    <dbReference type="NCBI Taxonomy" id="1034943"/>
    <lineage>
        <taxon>Bacteria</taxon>
        <taxon>Pseudomonadati</taxon>
        <taxon>Pseudomonadota</taxon>
        <taxon>Gammaproteobacteria</taxon>
        <taxon>Legionellales</taxon>
        <taxon>Legionellaceae</taxon>
        <taxon>Legionella</taxon>
    </lineage>
</organism>
<protein>
    <submittedName>
        <fullName evidence="4">Putative PEP-CTERM system TPR-repeat lipoprotein</fullName>
    </submittedName>
</protein>
<keyword evidence="4" id="KW-0449">Lipoprotein</keyword>
<proteinExistence type="predicted"/>
<gene>
    <name evidence="4" type="ORF">BN59_00132</name>
</gene>
<dbReference type="OrthoDB" id="1523318at2"/>
<evidence type="ECO:0000313" key="4">
    <source>
        <dbReference type="EMBL" id="CDZ75872.1"/>
    </source>
</evidence>
<feature type="repeat" description="TPR" evidence="3">
    <location>
        <begin position="62"/>
        <end position="95"/>
    </location>
</feature>
<evidence type="ECO:0000256" key="1">
    <source>
        <dbReference type="ARBA" id="ARBA00022737"/>
    </source>
</evidence>
<dbReference type="GO" id="GO:0046813">
    <property type="term" value="P:receptor-mediated virion attachment to host cell"/>
    <property type="evidence" value="ECO:0007669"/>
    <property type="project" value="TreeGrafter"/>
</dbReference>
<dbReference type="SMART" id="SM00028">
    <property type="entry name" value="TPR"/>
    <property type="match status" value="2"/>
</dbReference>
<dbReference type="STRING" id="1034943.BN59_00132"/>
<dbReference type="Gene3D" id="1.25.40.10">
    <property type="entry name" value="Tetratricopeptide repeat domain"/>
    <property type="match status" value="1"/>
</dbReference>
<dbReference type="RefSeq" id="WP_043872509.1">
    <property type="nucleotide sequence ID" value="NZ_CCVW01000001.1"/>
</dbReference>